<accession>A0A1A9MG98</accession>
<comment type="caution">
    <text evidence="3">The sequence shown here is derived from an EMBL/GenBank/DDBJ whole genome shotgun (WGS) entry which is preliminary data.</text>
</comment>
<keyword evidence="5" id="KW-1185">Reference proteome</keyword>
<dbReference type="Proteomes" id="UP001303614">
    <property type="component" value="Unassembled WGS sequence"/>
</dbReference>
<evidence type="ECO:0000313" key="2">
    <source>
        <dbReference type="EMBL" id="MEA5124191.1"/>
    </source>
</evidence>
<dbReference type="EMBL" id="LXNG01000003">
    <property type="protein sequence ID" value="OAG69071.1"/>
    <property type="molecule type" value="Genomic_DNA"/>
</dbReference>
<dbReference type="AlphaFoldDB" id="A0A1A9MG98"/>
<evidence type="ECO:0000256" key="1">
    <source>
        <dbReference type="SAM" id="Phobius"/>
    </source>
</evidence>
<keyword evidence="1" id="KW-0472">Membrane</keyword>
<reference evidence="2 5" key="2">
    <citation type="submission" date="2023-12" db="EMBL/GenBank/DDBJ databases">
        <title>Genome sequencing of Xanthomonas floridensis.</title>
        <authorList>
            <person name="Greer S."/>
            <person name="Harrison J."/>
            <person name="Grant M."/>
            <person name="Vicente J."/>
            <person name="Studholme D."/>
        </authorList>
    </citation>
    <scope>NUCLEOTIDE SEQUENCE [LARGE SCALE GENOMIC DNA]</scope>
    <source>
        <strain evidence="2 5">WHRI 8848</strain>
    </source>
</reference>
<evidence type="ECO:0000313" key="3">
    <source>
        <dbReference type="EMBL" id="OAG69071.1"/>
    </source>
</evidence>
<dbReference type="RefSeq" id="WP_064507678.1">
    <property type="nucleotide sequence ID" value="NZ_JAYFSN010000010.1"/>
</dbReference>
<dbReference type="OrthoDB" id="9152892at2"/>
<reference evidence="3 4" key="1">
    <citation type="submission" date="2016-05" db="EMBL/GenBank/DDBJ databases">
        <title>Pathogenic, phenotypic and molecular characterisation of Xanthomonas nasturtii sp. nov. and Xanthomonas floridensis sp. nov., new species of Xanthomonas associated with watercress production in Florida.</title>
        <authorList>
            <person name="Vicente J.G."/>
            <person name="Rothwell S."/>
            <person name="Holub E.B."/>
            <person name="Studholme D.J."/>
        </authorList>
    </citation>
    <scope>NUCLEOTIDE SEQUENCE [LARGE SCALE GENOMIC DNA]</scope>
    <source>
        <strain evidence="3 4">WHRI 8848</strain>
    </source>
</reference>
<protein>
    <submittedName>
        <fullName evidence="2">Anti-sigma factor</fullName>
    </submittedName>
</protein>
<evidence type="ECO:0000313" key="4">
    <source>
        <dbReference type="Proteomes" id="UP000077659"/>
    </source>
</evidence>
<sequence>MTRPTPTEHDLHAYVDGRLDADARVWVSAWLQAHPDTAARVAGWKRDAEALRAAYAGPQPVESIALVTPAAVRRRLQQRRRTIAGVAASCVLALGLGTGLGWQLRERQLASQRVPMADAVAAYRLFADADANAGAHQGVALGVRRRSELEPWLRTHFGRAGVVPDLRAQGYTLRGGQLLSTPEGAAAMLVYSDADGARIGLYLRPRSGPMPTGERRDGRLLAQYWAEGETAFALVGPATQTRMRTIAPLLRSPG</sequence>
<dbReference type="STRING" id="1843580.A7D17_10800"/>
<dbReference type="EMBL" id="JAYFSO010000010">
    <property type="protein sequence ID" value="MEA5124191.1"/>
    <property type="molecule type" value="Genomic_DNA"/>
</dbReference>
<organism evidence="3 4">
    <name type="scientific">Xanthomonas floridensis</name>
    <dbReference type="NCBI Taxonomy" id="1843580"/>
    <lineage>
        <taxon>Bacteria</taxon>
        <taxon>Pseudomonadati</taxon>
        <taxon>Pseudomonadota</taxon>
        <taxon>Gammaproteobacteria</taxon>
        <taxon>Lysobacterales</taxon>
        <taxon>Lysobacteraceae</taxon>
        <taxon>Xanthomonas</taxon>
    </lineage>
</organism>
<gene>
    <name evidence="3" type="ORF">A7D17_10800</name>
    <name evidence="2" type="ORF">VB146_10030</name>
</gene>
<proteinExistence type="predicted"/>
<feature type="transmembrane region" description="Helical" evidence="1">
    <location>
        <begin position="83"/>
        <end position="104"/>
    </location>
</feature>
<keyword evidence="1" id="KW-0812">Transmembrane</keyword>
<keyword evidence="1" id="KW-1133">Transmembrane helix</keyword>
<name>A0A1A9MG98_9XANT</name>
<evidence type="ECO:0000313" key="5">
    <source>
        <dbReference type="Proteomes" id="UP001303614"/>
    </source>
</evidence>
<dbReference type="Proteomes" id="UP000077659">
    <property type="component" value="Unassembled WGS sequence"/>
</dbReference>